<feature type="domain" description="Nudix hydrolase" evidence="3">
    <location>
        <begin position="42"/>
        <end position="176"/>
    </location>
</feature>
<organism evidence="4 5">
    <name type="scientific">Saccharophagus degradans</name>
    <dbReference type="NCBI Taxonomy" id="86304"/>
    <lineage>
        <taxon>Bacteria</taxon>
        <taxon>Pseudomonadati</taxon>
        <taxon>Pseudomonadota</taxon>
        <taxon>Gammaproteobacteria</taxon>
        <taxon>Cellvibrionales</taxon>
        <taxon>Cellvibrionaceae</taxon>
        <taxon>Saccharophagus</taxon>
    </lineage>
</organism>
<name>A0AAW7X9L3_9GAMM</name>
<evidence type="ECO:0000313" key="5">
    <source>
        <dbReference type="Proteomes" id="UP001169760"/>
    </source>
</evidence>
<dbReference type="GO" id="GO:0006753">
    <property type="term" value="P:nucleoside phosphate metabolic process"/>
    <property type="evidence" value="ECO:0007669"/>
    <property type="project" value="TreeGrafter"/>
</dbReference>
<dbReference type="InterPro" id="IPR015797">
    <property type="entry name" value="NUDIX_hydrolase-like_dom_sf"/>
</dbReference>
<dbReference type="GO" id="GO:0019693">
    <property type="term" value="P:ribose phosphate metabolic process"/>
    <property type="evidence" value="ECO:0007669"/>
    <property type="project" value="TreeGrafter"/>
</dbReference>
<comment type="caution">
    <text evidence="4">The sequence shown here is derived from an EMBL/GenBank/DDBJ whole genome shotgun (WGS) entry which is preliminary data.</text>
</comment>
<dbReference type="NCBIfam" id="NF008736">
    <property type="entry name" value="PRK11762.1"/>
    <property type="match status" value="1"/>
</dbReference>
<dbReference type="EC" id="3.6.1.-" evidence="4"/>
<dbReference type="InterPro" id="IPR000086">
    <property type="entry name" value="NUDIX_hydrolase_dom"/>
</dbReference>
<dbReference type="GO" id="GO:0019144">
    <property type="term" value="F:ADP-sugar diphosphatase activity"/>
    <property type="evidence" value="ECO:0007669"/>
    <property type="project" value="TreeGrafter"/>
</dbReference>
<dbReference type="PANTHER" id="PTHR11839:SF12">
    <property type="entry name" value="ADP COMPOUNDS HYDROLASE NUDE"/>
    <property type="match status" value="1"/>
</dbReference>
<gene>
    <name evidence="4" type="primary">nudE</name>
    <name evidence="4" type="ORF">Q4521_13905</name>
</gene>
<dbReference type="CDD" id="cd24156">
    <property type="entry name" value="NUDIX_ADPRase_NudE"/>
    <property type="match status" value="1"/>
</dbReference>
<sequence length="182" mass="20406">MPSLPKILQCQQVAQSKLFRVEQLQLQFSNGEQRTYERLAGGKTAAVIIVPMLDSDTVLLIREYGVGVEGYELGLPKGKVDAGETHIEAANRELKEEVGYGAKDLQLMKCLSQSPNYMQHKTQIVLARNLYPERLEGDEPEPLDVVPAKLSELEQWIARDDLTEARSIAALLLARQYLQSLK</sequence>
<dbReference type="PROSITE" id="PS51462">
    <property type="entry name" value="NUDIX"/>
    <property type="match status" value="1"/>
</dbReference>
<dbReference type="InterPro" id="IPR020084">
    <property type="entry name" value="NUDIX_hydrolase_CS"/>
</dbReference>
<protein>
    <submittedName>
        <fullName evidence="4">ADP compounds hydrolase NudE</fullName>
        <ecNumber evidence="4">3.6.1.-</ecNumber>
    </submittedName>
</protein>
<dbReference type="AlphaFoldDB" id="A0AAW7X9L3"/>
<evidence type="ECO:0000256" key="1">
    <source>
        <dbReference type="ARBA" id="ARBA00001946"/>
    </source>
</evidence>
<dbReference type="Proteomes" id="UP001169760">
    <property type="component" value="Unassembled WGS sequence"/>
</dbReference>
<dbReference type="PANTHER" id="PTHR11839">
    <property type="entry name" value="UDP/ADP-SUGAR PYROPHOSPHATASE"/>
    <property type="match status" value="1"/>
</dbReference>
<dbReference type="Gene3D" id="3.90.79.10">
    <property type="entry name" value="Nucleoside Triphosphate Pyrophosphohydrolase"/>
    <property type="match status" value="1"/>
</dbReference>
<dbReference type="FunFam" id="3.90.79.10:FF:000006">
    <property type="entry name" value="ADP compounds hydrolase NudE"/>
    <property type="match status" value="1"/>
</dbReference>
<proteinExistence type="predicted"/>
<dbReference type="Pfam" id="PF00293">
    <property type="entry name" value="NUDIX"/>
    <property type="match status" value="1"/>
</dbReference>
<dbReference type="SUPFAM" id="SSF55811">
    <property type="entry name" value="Nudix"/>
    <property type="match status" value="1"/>
</dbReference>
<comment type="cofactor">
    <cofactor evidence="1">
        <name>Mg(2+)</name>
        <dbReference type="ChEBI" id="CHEBI:18420"/>
    </cofactor>
</comment>
<evidence type="ECO:0000259" key="3">
    <source>
        <dbReference type="PROSITE" id="PS51462"/>
    </source>
</evidence>
<evidence type="ECO:0000256" key="2">
    <source>
        <dbReference type="ARBA" id="ARBA00022801"/>
    </source>
</evidence>
<reference evidence="4" key="1">
    <citation type="submission" date="2023-07" db="EMBL/GenBank/DDBJ databases">
        <title>Genome content predicts the carbon catabolic preferences of heterotrophic bacteria.</title>
        <authorList>
            <person name="Gralka M."/>
        </authorList>
    </citation>
    <scope>NUCLEOTIDE SEQUENCE</scope>
    <source>
        <strain evidence="4">I3M17_2</strain>
    </source>
</reference>
<accession>A0AAW7X9L3</accession>
<dbReference type="PROSITE" id="PS00893">
    <property type="entry name" value="NUDIX_BOX"/>
    <property type="match status" value="1"/>
</dbReference>
<dbReference type="GO" id="GO:0005829">
    <property type="term" value="C:cytosol"/>
    <property type="evidence" value="ECO:0007669"/>
    <property type="project" value="TreeGrafter"/>
</dbReference>
<evidence type="ECO:0000313" key="4">
    <source>
        <dbReference type="EMBL" id="MDO6423571.1"/>
    </source>
</evidence>
<dbReference type="RefSeq" id="WP_280947028.1">
    <property type="nucleotide sequence ID" value="NZ_CP123764.1"/>
</dbReference>
<dbReference type="EMBL" id="JAUOPB010000010">
    <property type="protein sequence ID" value="MDO6423571.1"/>
    <property type="molecule type" value="Genomic_DNA"/>
</dbReference>
<keyword evidence="2 4" id="KW-0378">Hydrolase</keyword>